<dbReference type="PROSITE" id="PS01033">
    <property type="entry name" value="GLOBIN"/>
    <property type="match status" value="1"/>
</dbReference>
<evidence type="ECO:0000256" key="12">
    <source>
        <dbReference type="ARBA" id="ARBA00049931"/>
    </source>
</evidence>
<evidence type="ECO:0000256" key="9">
    <source>
        <dbReference type="ARBA" id="ARBA00023179"/>
    </source>
</evidence>
<comment type="function">
    <text evidence="14">Monomeric heme protein which primary function is to store oxygen and facilitate its diffusion within muscle tissues. Reversibly binds oxygen through a pentacoordinated heme iron and enables its timely and efficient release as needed during periods of heightened demand. Depending on the oxidative conditions of tissues and cells, and in addition to its ability to bind oxygen, it also has a nitrite reductase activity whereby it regulates the production of bioactive nitric oxide. Under stress conditions, like hypoxia and anoxia, it also protects cells against reactive oxygen species thanks to its pseudoperoxidase activity.</text>
</comment>
<dbReference type="GO" id="GO:0046872">
    <property type="term" value="F:metal ion binding"/>
    <property type="evidence" value="ECO:0007669"/>
    <property type="project" value="UniProtKB-KW"/>
</dbReference>
<comment type="similarity">
    <text evidence="1 13">Belongs to the globin family.</text>
</comment>
<proteinExistence type="inferred from homology"/>
<dbReference type="Proteomes" id="UP000287033">
    <property type="component" value="Unassembled WGS sequence"/>
</dbReference>
<name>A0A401T7K8_CHIPU</name>
<dbReference type="GO" id="GO:0020037">
    <property type="term" value="F:heme binding"/>
    <property type="evidence" value="ECO:0007669"/>
    <property type="project" value="UniProtKB-UniRule"/>
</dbReference>
<feature type="domain" description="Globin" evidence="15">
    <location>
        <begin position="1"/>
        <end position="135"/>
    </location>
</feature>
<evidence type="ECO:0000256" key="4">
    <source>
        <dbReference type="ARBA" id="ARBA00022617"/>
    </source>
</evidence>
<keyword evidence="7" id="KW-0560">Oxidoreductase</keyword>
<keyword evidence="5 13" id="KW-0561">Oxygen transport</keyword>
<dbReference type="OMA" id="DTHINKH"/>
<reference evidence="16 17" key="1">
    <citation type="journal article" date="2018" name="Nat. Ecol. Evol.">
        <title>Shark genomes provide insights into elasmobranch evolution and the origin of vertebrates.</title>
        <authorList>
            <person name="Hara Y"/>
            <person name="Yamaguchi K"/>
            <person name="Onimaru K"/>
            <person name="Kadota M"/>
            <person name="Koyanagi M"/>
            <person name="Keeley SD"/>
            <person name="Tatsumi K"/>
            <person name="Tanaka K"/>
            <person name="Motone F"/>
            <person name="Kageyama Y"/>
            <person name="Nozu R"/>
            <person name="Adachi N"/>
            <person name="Nishimura O"/>
            <person name="Nakagawa R"/>
            <person name="Tanegashima C"/>
            <person name="Kiyatake I"/>
            <person name="Matsumoto R"/>
            <person name="Murakumo K"/>
            <person name="Nishida K"/>
            <person name="Terakita A"/>
            <person name="Kuratani S"/>
            <person name="Sato K"/>
            <person name="Hyodo S Kuraku.S."/>
        </authorList>
    </citation>
    <scope>NUCLEOTIDE SEQUENCE [LARGE SCALE GENOMIC DNA]</scope>
</reference>
<dbReference type="GO" id="GO:0016491">
    <property type="term" value="F:oxidoreductase activity"/>
    <property type="evidence" value="ECO:0007669"/>
    <property type="project" value="UniProtKB-KW"/>
</dbReference>
<protein>
    <recommendedName>
        <fullName evidence="14">Myoglobin</fullName>
    </recommendedName>
</protein>
<dbReference type="Gene3D" id="6.10.140.2100">
    <property type="match status" value="1"/>
</dbReference>
<evidence type="ECO:0000256" key="6">
    <source>
        <dbReference type="ARBA" id="ARBA00022723"/>
    </source>
</evidence>
<evidence type="ECO:0000256" key="11">
    <source>
        <dbReference type="ARBA" id="ARBA00048118"/>
    </source>
</evidence>
<dbReference type="InterPro" id="IPR009050">
    <property type="entry name" value="Globin-like_sf"/>
</dbReference>
<keyword evidence="2 13" id="KW-0813">Transport</keyword>
<evidence type="ECO:0000256" key="13">
    <source>
        <dbReference type="RuleBase" id="RU000356"/>
    </source>
</evidence>
<evidence type="ECO:0000259" key="15">
    <source>
        <dbReference type="PROSITE" id="PS01033"/>
    </source>
</evidence>
<dbReference type="GO" id="GO:0070062">
    <property type="term" value="C:extracellular exosome"/>
    <property type="evidence" value="ECO:0007669"/>
    <property type="project" value="TreeGrafter"/>
</dbReference>
<keyword evidence="6 14" id="KW-0479">Metal-binding</keyword>
<evidence type="ECO:0000313" key="17">
    <source>
        <dbReference type="Proteomes" id="UP000287033"/>
    </source>
</evidence>
<comment type="catalytic activity">
    <reaction evidence="12">
        <text>H2O2 + AH2 = A + 2 H2O</text>
        <dbReference type="Rhea" id="RHEA:30275"/>
        <dbReference type="ChEBI" id="CHEBI:13193"/>
        <dbReference type="ChEBI" id="CHEBI:15377"/>
        <dbReference type="ChEBI" id="CHEBI:16240"/>
        <dbReference type="ChEBI" id="CHEBI:17499"/>
    </reaction>
</comment>
<comment type="caution">
    <text evidence="16">The sequence shown here is derived from an EMBL/GenBank/DDBJ whole genome shotgun (WGS) entry which is preliminary data.</text>
</comment>
<keyword evidence="4 13" id="KW-0349">Heme</keyword>
<dbReference type="GO" id="GO:0005344">
    <property type="term" value="F:oxygen carrier activity"/>
    <property type="evidence" value="ECO:0007669"/>
    <property type="project" value="UniProtKB-UniRule"/>
</dbReference>
<keyword evidence="9 14" id="KW-0514">Muscle protein</keyword>
<sequence length="141" mass="16163">MWVDAGYKWVNVGNEWAVVRLFKEHPDTKALFPKFKDIPLEQLGNNEDLRKHGTTVLRALGNIFRQKGNHSVNVKELADTHINKHKIPPYNFTLITNVASVVLTEMYPGEMTKPMQDSFSKVFKIICSDLEQLYKAANFQG</sequence>
<evidence type="ECO:0000256" key="10">
    <source>
        <dbReference type="ARBA" id="ARBA00044498"/>
    </source>
</evidence>
<dbReference type="OrthoDB" id="6344802at2759"/>
<evidence type="ECO:0000256" key="2">
    <source>
        <dbReference type="ARBA" id="ARBA00022448"/>
    </source>
</evidence>
<keyword evidence="17" id="KW-1185">Reference proteome</keyword>
<comment type="subcellular location">
    <subcellularLocation>
        <location evidence="10">Cytoplasm</location>
        <location evidence="10">Sarcoplasm</location>
    </subcellularLocation>
</comment>
<dbReference type="Gene3D" id="6.10.140.2110">
    <property type="match status" value="1"/>
</dbReference>
<evidence type="ECO:0000256" key="1">
    <source>
        <dbReference type="ARBA" id="ARBA00008705"/>
    </source>
</evidence>
<evidence type="ECO:0000313" key="16">
    <source>
        <dbReference type="EMBL" id="GCC38630.1"/>
    </source>
</evidence>
<evidence type="ECO:0000256" key="5">
    <source>
        <dbReference type="ARBA" id="ARBA00022621"/>
    </source>
</evidence>
<evidence type="ECO:0000256" key="7">
    <source>
        <dbReference type="ARBA" id="ARBA00023002"/>
    </source>
</evidence>
<dbReference type="GO" id="GO:0016528">
    <property type="term" value="C:sarcoplasm"/>
    <property type="evidence" value="ECO:0007669"/>
    <property type="project" value="UniProtKB-SubCell"/>
</dbReference>
<evidence type="ECO:0000256" key="3">
    <source>
        <dbReference type="ARBA" id="ARBA00022490"/>
    </source>
</evidence>
<dbReference type="AlphaFoldDB" id="A0A401T7K8"/>
<dbReference type="Pfam" id="PF00042">
    <property type="entry name" value="Globin"/>
    <property type="match status" value="1"/>
</dbReference>
<keyword evidence="3" id="KW-0963">Cytoplasm</keyword>
<dbReference type="EMBL" id="BEZZ01001220">
    <property type="protein sequence ID" value="GCC38630.1"/>
    <property type="molecule type" value="Genomic_DNA"/>
</dbReference>
<organism evidence="16 17">
    <name type="scientific">Chiloscyllium punctatum</name>
    <name type="common">Brownbanded bambooshark</name>
    <name type="synonym">Hemiscyllium punctatum</name>
    <dbReference type="NCBI Taxonomy" id="137246"/>
    <lineage>
        <taxon>Eukaryota</taxon>
        <taxon>Metazoa</taxon>
        <taxon>Chordata</taxon>
        <taxon>Craniata</taxon>
        <taxon>Vertebrata</taxon>
        <taxon>Chondrichthyes</taxon>
        <taxon>Elasmobranchii</taxon>
        <taxon>Galeomorphii</taxon>
        <taxon>Galeoidea</taxon>
        <taxon>Orectolobiformes</taxon>
        <taxon>Hemiscylliidae</taxon>
        <taxon>Chiloscyllium</taxon>
    </lineage>
</organism>
<dbReference type="InterPro" id="IPR000971">
    <property type="entry name" value="Globin"/>
</dbReference>
<dbReference type="PANTHER" id="PTHR47132:SF1">
    <property type="entry name" value="MYOGLOBIN"/>
    <property type="match status" value="1"/>
</dbReference>
<dbReference type="GO" id="GO:0019825">
    <property type="term" value="F:oxygen binding"/>
    <property type="evidence" value="ECO:0007669"/>
    <property type="project" value="UniProtKB-UniRule"/>
</dbReference>
<evidence type="ECO:0000256" key="8">
    <source>
        <dbReference type="ARBA" id="ARBA00023004"/>
    </source>
</evidence>
<keyword evidence="8 14" id="KW-0408">Iron</keyword>
<dbReference type="InterPro" id="IPR002335">
    <property type="entry name" value="Myoglobin"/>
</dbReference>
<evidence type="ECO:0000256" key="14">
    <source>
        <dbReference type="RuleBase" id="RU251113"/>
    </source>
</evidence>
<dbReference type="STRING" id="137246.A0A401T7K8"/>
<dbReference type="PRINTS" id="PR00613">
    <property type="entry name" value="MYOGLOBIN"/>
</dbReference>
<comment type="catalytic activity">
    <reaction evidence="11">
        <text>Fe(III)-heme b-[protein] + nitric oxide + H2O = Fe(II)-heme b-[protein] + nitrite + 2 H(+)</text>
        <dbReference type="Rhea" id="RHEA:77711"/>
        <dbReference type="Rhea" id="RHEA-COMP:18975"/>
        <dbReference type="Rhea" id="RHEA-COMP:18976"/>
        <dbReference type="ChEBI" id="CHEBI:15377"/>
        <dbReference type="ChEBI" id="CHEBI:15378"/>
        <dbReference type="ChEBI" id="CHEBI:16301"/>
        <dbReference type="ChEBI" id="CHEBI:16480"/>
        <dbReference type="ChEBI" id="CHEBI:55376"/>
        <dbReference type="ChEBI" id="CHEBI:60344"/>
    </reaction>
    <physiologicalReaction direction="right-to-left" evidence="11">
        <dbReference type="Rhea" id="RHEA:77713"/>
    </physiologicalReaction>
</comment>
<accession>A0A401T7K8</accession>
<gene>
    <name evidence="16" type="ORF">chiPu_0017145</name>
</gene>
<dbReference type="SUPFAM" id="SSF46458">
    <property type="entry name" value="Globin-like"/>
    <property type="match status" value="1"/>
</dbReference>
<dbReference type="PANTHER" id="PTHR47132">
    <property type="entry name" value="MYOGLOBIN"/>
    <property type="match status" value="1"/>
</dbReference>